<name>A0A8J3I604_9CHLR</name>
<dbReference type="EMBL" id="BNJF01000002">
    <property type="protein sequence ID" value="GHO46009.1"/>
    <property type="molecule type" value="Genomic_DNA"/>
</dbReference>
<reference evidence="1" key="1">
    <citation type="submission" date="2020-10" db="EMBL/GenBank/DDBJ databases">
        <title>Taxonomic study of unclassified bacteria belonging to the class Ktedonobacteria.</title>
        <authorList>
            <person name="Yabe S."/>
            <person name="Wang C.M."/>
            <person name="Zheng Y."/>
            <person name="Sakai Y."/>
            <person name="Cavaletti L."/>
            <person name="Monciardini P."/>
            <person name="Donadio S."/>
        </authorList>
    </citation>
    <scope>NUCLEOTIDE SEQUENCE</scope>
    <source>
        <strain evidence="1">SOSP1-1</strain>
    </source>
</reference>
<protein>
    <submittedName>
        <fullName evidence="1">Uncharacterized protein</fullName>
    </submittedName>
</protein>
<dbReference type="Proteomes" id="UP000612362">
    <property type="component" value="Unassembled WGS sequence"/>
</dbReference>
<evidence type="ECO:0000313" key="2">
    <source>
        <dbReference type="Proteomes" id="UP000612362"/>
    </source>
</evidence>
<dbReference type="AlphaFoldDB" id="A0A8J3I604"/>
<keyword evidence="2" id="KW-1185">Reference proteome</keyword>
<comment type="caution">
    <text evidence="1">The sequence shown here is derived from an EMBL/GenBank/DDBJ whole genome shotgun (WGS) entry which is preliminary data.</text>
</comment>
<proteinExistence type="predicted"/>
<accession>A0A8J3I604</accession>
<organism evidence="1 2">
    <name type="scientific">Ktedonospora formicarum</name>
    <dbReference type="NCBI Taxonomy" id="2778364"/>
    <lineage>
        <taxon>Bacteria</taxon>
        <taxon>Bacillati</taxon>
        <taxon>Chloroflexota</taxon>
        <taxon>Ktedonobacteria</taxon>
        <taxon>Ktedonobacterales</taxon>
        <taxon>Ktedonobacteraceae</taxon>
        <taxon>Ktedonospora</taxon>
    </lineage>
</organism>
<sequence>MGEYIKSEGYVKRADAKGSRESGEFLVLTGPASMFCAMSYTANKSLALITSI</sequence>
<evidence type="ECO:0000313" key="1">
    <source>
        <dbReference type="EMBL" id="GHO46009.1"/>
    </source>
</evidence>
<gene>
    <name evidence="1" type="ORF">KSX_41720</name>
</gene>